<evidence type="ECO:0000256" key="1">
    <source>
        <dbReference type="ARBA" id="ARBA00004251"/>
    </source>
</evidence>
<dbReference type="Proteomes" id="UP000261520">
    <property type="component" value="Unplaced"/>
</dbReference>
<keyword evidence="6 9" id="KW-1133">Transmembrane helix</keyword>
<evidence type="ECO:0000256" key="5">
    <source>
        <dbReference type="ARBA" id="ARBA00022729"/>
    </source>
</evidence>
<dbReference type="PROSITE" id="PS52010">
    <property type="entry name" value="COLLECTRIN_LIKE"/>
    <property type="match status" value="1"/>
</dbReference>
<evidence type="ECO:0000256" key="8">
    <source>
        <dbReference type="ARBA" id="ARBA00023180"/>
    </source>
</evidence>
<dbReference type="RefSeq" id="XP_055077225.1">
    <property type="nucleotide sequence ID" value="XM_055221250.1"/>
</dbReference>
<dbReference type="PANTHER" id="PTHR46884:SF1">
    <property type="entry name" value="COLLECTRIN"/>
    <property type="match status" value="1"/>
</dbReference>
<dbReference type="Ensembl" id="ENSPMGT00000003759.1">
    <property type="protein sequence ID" value="ENSPMGP00000003544.1"/>
    <property type="gene ID" value="ENSPMGG00000003053.1"/>
</dbReference>
<evidence type="ECO:0000256" key="10">
    <source>
        <dbReference type="SAM" id="SignalP"/>
    </source>
</evidence>
<keyword evidence="4 9" id="KW-0812">Transmembrane</keyword>
<dbReference type="Pfam" id="PF16959">
    <property type="entry name" value="Collectrin"/>
    <property type="match status" value="1"/>
</dbReference>
<feature type="signal peptide" evidence="10">
    <location>
        <begin position="1"/>
        <end position="16"/>
    </location>
</feature>
<name>A0A3B3ZG53_9GOBI</name>
<evidence type="ECO:0000259" key="11">
    <source>
        <dbReference type="PROSITE" id="PS52010"/>
    </source>
</evidence>
<dbReference type="CTD" id="57393"/>
<dbReference type="GeneID" id="117393971"/>
<keyword evidence="5 10" id="KW-0732">Signal</keyword>
<accession>A0A3B3ZG53</accession>
<protein>
    <recommendedName>
        <fullName evidence="11">Collectrin-like domain-containing protein</fullName>
    </recommendedName>
</protein>
<evidence type="ECO:0000256" key="9">
    <source>
        <dbReference type="SAM" id="Phobius"/>
    </source>
</evidence>
<dbReference type="STRING" id="409849.ENSPMGP00000003544"/>
<evidence type="ECO:0000256" key="4">
    <source>
        <dbReference type="ARBA" id="ARBA00022692"/>
    </source>
</evidence>
<reference evidence="12" key="1">
    <citation type="submission" date="2025-08" db="UniProtKB">
        <authorList>
            <consortium name="Ensembl"/>
        </authorList>
    </citation>
    <scope>IDENTIFICATION</scope>
</reference>
<evidence type="ECO:0000313" key="13">
    <source>
        <dbReference type="Proteomes" id="UP000261520"/>
    </source>
</evidence>
<keyword evidence="8" id="KW-0325">Glycoprotein</keyword>
<feature type="chain" id="PRO_5017376137" description="Collectrin-like domain-containing protein" evidence="10">
    <location>
        <begin position="17"/>
        <end position="214"/>
    </location>
</feature>
<feature type="transmembrane region" description="Helical" evidence="9">
    <location>
        <begin position="146"/>
        <end position="170"/>
    </location>
</feature>
<keyword evidence="13" id="KW-1185">Reference proteome</keyword>
<dbReference type="GO" id="GO:0051957">
    <property type="term" value="P:positive regulation of amino acid transport"/>
    <property type="evidence" value="ECO:0007669"/>
    <property type="project" value="TreeGrafter"/>
</dbReference>
<dbReference type="OrthoDB" id="9899436at2759"/>
<proteinExistence type="predicted"/>
<sequence>MLEKLLILLFASNVLAQVCMPDAPEAYKVRLSIKTALGDQAYTWNDNELYLFRATLAFAMRNYLSGQLFDVSNILVCNETERVSFWFMVKSVTNPTTLIEKQHVENAIKESRHRINSAFLLTDQTLEFLGILPTLASPFVPATPPWLIAFGVVMGVVGAGIVYFLVAAVVQRKRKKTLDEEEEAKGATENEIAGENLDGIYNTSFSDDEKVTEM</sequence>
<keyword evidence="3" id="KW-0597">Phosphoprotein</keyword>
<feature type="domain" description="Collectrin-like" evidence="11">
    <location>
        <begin position="23"/>
        <end position="214"/>
    </location>
</feature>
<evidence type="ECO:0000256" key="2">
    <source>
        <dbReference type="ARBA" id="ARBA00022475"/>
    </source>
</evidence>
<evidence type="ECO:0000256" key="6">
    <source>
        <dbReference type="ARBA" id="ARBA00022989"/>
    </source>
</evidence>
<dbReference type="AlphaFoldDB" id="A0A3B3ZG53"/>
<dbReference type="InterPro" id="IPR042944">
    <property type="entry name" value="Collectrin"/>
</dbReference>
<evidence type="ECO:0000256" key="3">
    <source>
        <dbReference type="ARBA" id="ARBA00022553"/>
    </source>
</evidence>
<comment type="subcellular location">
    <subcellularLocation>
        <location evidence="1">Cell membrane</location>
        <topology evidence="1">Single-pass type I membrane protein</topology>
    </subcellularLocation>
</comment>
<keyword evidence="7 9" id="KW-0472">Membrane</keyword>
<dbReference type="PANTHER" id="PTHR46884">
    <property type="entry name" value="COLLECTRIN"/>
    <property type="match status" value="1"/>
</dbReference>
<dbReference type="GO" id="GO:0005886">
    <property type="term" value="C:plasma membrane"/>
    <property type="evidence" value="ECO:0007669"/>
    <property type="project" value="UniProtKB-SubCell"/>
</dbReference>
<organism evidence="12 13">
    <name type="scientific">Periophthalmus magnuspinnatus</name>
    <dbReference type="NCBI Taxonomy" id="409849"/>
    <lineage>
        <taxon>Eukaryota</taxon>
        <taxon>Metazoa</taxon>
        <taxon>Chordata</taxon>
        <taxon>Craniata</taxon>
        <taxon>Vertebrata</taxon>
        <taxon>Euteleostomi</taxon>
        <taxon>Actinopterygii</taxon>
        <taxon>Neopterygii</taxon>
        <taxon>Teleostei</taxon>
        <taxon>Neoteleostei</taxon>
        <taxon>Acanthomorphata</taxon>
        <taxon>Gobiaria</taxon>
        <taxon>Gobiiformes</taxon>
        <taxon>Gobioidei</taxon>
        <taxon>Gobiidae</taxon>
        <taxon>Oxudercinae</taxon>
        <taxon>Periophthalmus</taxon>
    </lineage>
</organism>
<evidence type="ECO:0000256" key="7">
    <source>
        <dbReference type="ARBA" id="ARBA00023136"/>
    </source>
</evidence>
<evidence type="ECO:0000313" key="12">
    <source>
        <dbReference type="Ensembl" id="ENSPMGP00000003544.1"/>
    </source>
</evidence>
<dbReference type="GO" id="GO:0070062">
    <property type="term" value="C:extracellular exosome"/>
    <property type="evidence" value="ECO:0007669"/>
    <property type="project" value="TreeGrafter"/>
</dbReference>
<dbReference type="InterPro" id="IPR031588">
    <property type="entry name" value="Collectrin_dom"/>
</dbReference>
<reference evidence="12" key="2">
    <citation type="submission" date="2025-09" db="UniProtKB">
        <authorList>
            <consortium name="Ensembl"/>
        </authorList>
    </citation>
    <scope>IDENTIFICATION</scope>
</reference>
<keyword evidence="2" id="KW-1003">Cell membrane</keyword>